<keyword evidence="2" id="KW-0812">Transmembrane</keyword>
<keyword evidence="2" id="KW-0472">Membrane</keyword>
<name>A0AAE1B656_9GAST</name>
<evidence type="ECO:0000313" key="4">
    <source>
        <dbReference type="Proteomes" id="UP001283361"/>
    </source>
</evidence>
<feature type="transmembrane region" description="Helical" evidence="2">
    <location>
        <begin position="358"/>
        <end position="382"/>
    </location>
</feature>
<protein>
    <submittedName>
        <fullName evidence="3">Uncharacterized protein</fullName>
    </submittedName>
</protein>
<keyword evidence="2" id="KW-1133">Transmembrane helix</keyword>
<dbReference type="InterPro" id="IPR050327">
    <property type="entry name" value="Proton-linked_MCT"/>
</dbReference>
<organism evidence="3 4">
    <name type="scientific">Elysia crispata</name>
    <name type="common">lettuce slug</name>
    <dbReference type="NCBI Taxonomy" id="231223"/>
    <lineage>
        <taxon>Eukaryota</taxon>
        <taxon>Metazoa</taxon>
        <taxon>Spiralia</taxon>
        <taxon>Lophotrochozoa</taxon>
        <taxon>Mollusca</taxon>
        <taxon>Gastropoda</taxon>
        <taxon>Heterobranchia</taxon>
        <taxon>Euthyneura</taxon>
        <taxon>Panpulmonata</taxon>
        <taxon>Sacoglossa</taxon>
        <taxon>Placobranchoidea</taxon>
        <taxon>Plakobranchidae</taxon>
        <taxon>Elysia</taxon>
    </lineage>
</organism>
<feature type="compositionally biased region" description="Basic and acidic residues" evidence="1">
    <location>
        <begin position="259"/>
        <end position="271"/>
    </location>
</feature>
<dbReference type="PANTHER" id="PTHR11360">
    <property type="entry name" value="MONOCARBOXYLATE TRANSPORTER"/>
    <property type="match status" value="1"/>
</dbReference>
<feature type="transmembrane region" description="Helical" evidence="2">
    <location>
        <begin position="513"/>
        <end position="535"/>
    </location>
</feature>
<dbReference type="SUPFAM" id="SSF103473">
    <property type="entry name" value="MFS general substrate transporter"/>
    <property type="match status" value="1"/>
</dbReference>
<feature type="region of interest" description="Disordered" evidence="1">
    <location>
        <begin position="216"/>
        <end position="282"/>
    </location>
</feature>
<dbReference type="InterPro" id="IPR036259">
    <property type="entry name" value="MFS_trans_sf"/>
</dbReference>
<dbReference type="PANTHER" id="PTHR11360:SF284">
    <property type="entry name" value="EG:103B4.3 PROTEIN-RELATED"/>
    <property type="match status" value="1"/>
</dbReference>
<evidence type="ECO:0000256" key="2">
    <source>
        <dbReference type="SAM" id="Phobius"/>
    </source>
</evidence>
<dbReference type="GO" id="GO:0008028">
    <property type="term" value="F:monocarboxylic acid transmembrane transporter activity"/>
    <property type="evidence" value="ECO:0007669"/>
    <property type="project" value="TreeGrafter"/>
</dbReference>
<dbReference type="Gene3D" id="1.20.1250.20">
    <property type="entry name" value="MFS general substrate transporter like domains"/>
    <property type="match status" value="2"/>
</dbReference>
<proteinExistence type="predicted"/>
<evidence type="ECO:0000313" key="3">
    <source>
        <dbReference type="EMBL" id="KAK3800208.1"/>
    </source>
</evidence>
<keyword evidence="4" id="KW-1185">Reference proteome</keyword>
<sequence>MVFLLKHFCPTLAPTPTPYATYTLVFPLKHFSPTLSSTLSMPAPAALIIAEKYDARRVVIFGAIFGMVGIAISSALVSMGFVVLFFGVCYGIGNSCFYGNGLVTIGKYFQKRRSMATGVGLAGASIGQFAMPPLIEFLLKTYGLSGTLLVLAALYSHATISGALFRPLSQYGPPLKQIVLKQTEPDAADQAAEELDRKAEGETKVFVKIRDEIADSENGGAAADSGTRDETQPLQQAEEVGHAADEQRSGNPDQAAAPHRHDDASHKREFPEGEETQAGDEDDAGGILAERKALFASTGSVFLVSPTVVDIRDVDENARVFSPHSPTPARLRRERRKALSNTINSVFDFRVLRSYVTIFYTINCFLCFSGYFSHILFLAAIVKEKGIPDINKALLISMCGAGDLISRVSTGFFADLNLVPRYRISATASILCGLNIALTLPAYGFEWLAVHCFLYGYFGGAYVSLLSVVLVDMVGLALMSKNLAVILLIQGIGSSLLQIFLGWVRDETKSYDIIIISSFVMMIFGGLMLFCYPLVKRWEDDRLVRSGKPV</sequence>
<feature type="compositionally biased region" description="Basic and acidic residues" evidence="1">
    <location>
        <begin position="239"/>
        <end position="248"/>
    </location>
</feature>
<feature type="transmembrane region" description="Helical" evidence="2">
    <location>
        <begin position="141"/>
        <end position="165"/>
    </location>
</feature>
<accession>A0AAE1B656</accession>
<dbReference type="Proteomes" id="UP001283361">
    <property type="component" value="Unassembled WGS sequence"/>
</dbReference>
<dbReference type="Pfam" id="PF07690">
    <property type="entry name" value="MFS_1"/>
    <property type="match status" value="1"/>
</dbReference>
<comment type="caution">
    <text evidence="3">The sequence shown here is derived from an EMBL/GenBank/DDBJ whole genome shotgun (WGS) entry which is preliminary data.</text>
</comment>
<feature type="transmembrane region" description="Helical" evidence="2">
    <location>
        <begin position="58"/>
        <end position="77"/>
    </location>
</feature>
<feature type="compositionally biased region" description="Acidic residues" evidence="1">
    <location>
        <begin position="272"/>
        <end position="282"/>
    </location>
</feature>
<feature type="transmembrane region" description="Helical" evidence="2">
    <location>
        <begin position="457"/>
        <end position="476"/>
    </location>
</feature>
<evidence type="ECO:0000256" key="1">
    <source>
        <dbReference type="SAM" id="MobiDB-lite"/>
    </source>
</evidence>
<dbReference type="EMBL" id="JAWDGP010000481">
    <property type="protein sequence ID" value="KAK3800208.1"/>
    <property type="molecule type" value="Genomic_DNA"/>
</dbReference>
<feature type="transmembrane region" description="Helical" evidence="2">
    <location>
        <begin position="483"/>
        <end position="501"/>
    </location>
</feature>
<dbReference type="InterPro" id="IPR011701">
    <property type="entry name" value="MFS"/>
</dbReference>
<reference evidence="3" key="1">
    <citation type="journal article" date="2023" name="G3 (Bethesda)">
        <title>A reference genome for the long-term kleptoplast-retaining sea slug Elysia crispata morphotype clarki.</title>
        <authorList>
            <person name="Eastman K.E."/>
            <person name="Pendleton A.L."/>
            <person name="Shaikh M.A."/>
            <person name="Suttiyut T."/>
            <person name="Ogas R."/>
            <person name="Tomko P."/>
            <person name="Gavelis G."/>
            <person name="Widhalm J.R."/>
            <person name="Wisecaver J.H."/>
        </authorList>
    </citation>
    <scope>NUCLEOTIDE SEQUENCE</scope>
    <source>
        <strain evidence="3">ECLA1</strain>
    </source>
</reference>
<feature type="transmembrane region" description="Helical" evidence="2">
    <location>
        <begin position="115"/>
        <end position="135"/>
    </location>
</feature>
<dbReference type="AlphaFoldDB" id="A0AAE1B656"/>
<feature type="transmembrane region" description="Helical" evidence="2">
    <location>
        <begin position="83"/>
        <end position="103"/>
    </location>
</feature>
<gene>
    <name evidence="3" type="ORF">RRG08_018290</name>
</gene>